<accession>A0ABP0Y0M4</accession>
<proteinExistence type="predicted"/>
<evidence type="ECO:0000313" key="1">
    <source>
        <dbReference type="EMBL" id="CAK9312307.1"/>
    </source>
</evidence>
<dbReference type="EMBL" id="OZ021744">
    <property type="protein sequence ID" value="CAK9312307.1"/>
    <property type="molecule type" value="Genomic_DNA"/>
</dbReference>
<organism evidence="1 2">
    <name type="scientific">Citrullus colocynthis</name>
    <name type="common">colocynth</name>
    <dbReference type="NCBI Taxonomy" id="252529"/>
    <lineage>
        <taxon>Eukaryota</taxon>
        <taxon>Viridiplantae</taxon>
        <taxon>Streptophyta</taxon>
        <taxon>Embryophyta</taxon>
        <taxon>Tracheophyta</taxon>
        <taxon>Spermatophyta</taxon>
        <taxon>Magnoliopsida</taxon>
        <taxon>eudicotyledons</taxon>
        <taxon>Gunneridae</taxon>
        <taxon>Pentapetalae</taxon>
        <taxon>rosids</taxon>
        <taxon>fabids</taxon>
        <taxon>Cucurbitales</taxon>
        <taxon>Cucurbitaceae</taxon>
        <taxon>Benincaseae</taxon>
        <taxon>Citrullus</taxon>
    </lineage>
</organism>
<evidence type="ECO:0000313" key="2">
    <source>
        <dbReference type="Proteomes" id="UP001642487"/>
    </source>
</evidence>
<dbReference type="Proteomes" id="UP001642487">
    <property type="component" value="Chromosome 10"/>
</dbReference>
<name>A0ABP0Y0M4_9ROSI</name>
<gene>
    <name evidence="1" type="ORF">CITCOLO1_LOCUS3993</name>
</gene>
<sequence length="85" mass="9430">MRSYSLWRPGSLVTILTTPIPSSSLWRMLSMTVSRRRRIVIVNNQASVILEIPGISCKDAHHAPLSNGFSITMPKINGFHGIVTI</sequence>
<reference evidence="1 2" key="1">
    <citation type="submission" date="2024-03" db="EMBL/GenBank/DDBJ databases">
        <authorList>
            <person name="Gkanogiannis A."/>
            <person name="Becerra Lopez-Lavalle L."/>
        </authorList>
    </citation>
    <scope>NUCLEOTIDE SEQUENCE [LARGE SCALE GENOMIC DNA]</scope>
</reference>
<keyword evidence="2" id="KW-1185">Reference proteome</keyword>
<protein>
    <submittedName>
        <fullName evidence="1">Uncharacterized protein</fullName>
    </submittedName>
</protein>